<accession>A0A420XSH0</accession>
<dbReference type="AlphaFoldDB" id="A0A420XSH0"/>
<reference evidence="7 8" key="1">
    <citation type="submission" date="2018-10" db="EMBL/GenBank/DDBJ databases">
        <title>Genomic Encyclopedia of Archaeal and Bacterial Type Strains, Phase II (KMG-II): from individual species to whole genera.</title>
        <authorList>
            <person name="Goeker M."/>
        </authorList>
    </citation>
    <scope>NUCLEOTIDE SEQUENCE [LARGE SCALE GENOMIC DNA]</scope>
    <source>
        <strain evidence="7 8">RP-AC37</strain>
    </source>
</reference>
<dbReference type="CDD" id="cd16964">
    <property type="entry name" value="YqgF"/>
    <property type="match status" value="1"/>
</dbReference>
<comment type="subcellular location">
    <subcellularLocation>
        <location evidence="5">Cytoplasm</location>
    </subcellularLocation>
</comment>
<proteinExistence type="inferred from homology"/>
<dbReference type="InterPro" id="IPR005227">
    <property type="entry name" value="YqgF"/>
</dbReference>
<evidence type="ECO:0000256" key="1">
    <source>
        <dbReference type="ARBA" id="ARBA00022490"/>
    </source>
</evidence>
<dbReference type="Gene3D" id="3.30.420.140">
    <property type="entry name" value="YqgF/RNase H-like domain"/>
    <property type="match status" value="1"/>
</dbReference>
<keyword evidence="8" id="KW-1185">Reference proteome</keyword>
<evidence type="ECO:0000256" key="4">
    <source>
        <dbReference type="ARBA" id="ARBA00022801"/>
    </source>
</evidence>
<dbReference type="HAMAP" id="MF_00651">
    <property type="entry name" value="Nuclease_YqgF"/>
    <property type="match status" value="1"/>
</dbReference>
<keyword evidence="4 5" id="KW-0378">Hydrolase</keyword>
<dbReference type="GO" id="GO:0016788">
    <property type="term" value="F:hydrolase activity, acting on ester bonds"/>
    <property type="evidence" value="ECO:0007669"/>
    <property type="project" value="UniProtKB-UniRule"/>
</dbReference>
<dbReference type="Pfam" id="PF03652">
    <property type="entry name" value="RuvX"/>
    <property type="match status" value="1"/>
</dbReference>
<dbReference type="InterPro" id="IPR037027">
    <property type="entry name" value="YqgF/RNaseH-like_dom_sf"/>
</dbReference>
<dbReference type="InterPro" id="IPR012337">
    <property type="entry name" value="RNaseH-like_sf"/>
</dbReference>
<evidence type="ECO:0000256" key="5">
    <source>
        <dbReference type="HAMAP-Rule" id="MF_00651"/>
    </source>
</evidence>
<organism evidence="7 8">
    <name type="scientific">Motilibacter peucedani</name>
    <dbReference type="NCBI Taxonomy" id="598650"/>
    <lineage>
        <taxon>Bacteria</taxon>
        <taxon>Bacillati</taxon>
        <taxon>Actinomycetota</taxon>
        <taxon>Actinomycetes</taxon>
        <taxon>Motilibacterales</taxon>
        <taxon>Motilibacteraceae</taxon>
        <taxon>Motilibacter</taxon>
    </lineage>
</organism>
<dbReference type="Proteomes" id="UP000281955">
    <property type="component" value="Unassembled WGS sequence"/>
</dbReference>
<dbReference type="InParanoid" id="A0A420XSH0"/>
<feature type="domain" description="YqgF/RNase H-like" evidence="6">
    <location>
        <begin position="1"/>
        <end position="103"/>
    </location>
</feature>
<keyword evidence="2 5" id="KW-0690">Ribosome biogenesis</keyword>
<evidence type="ECO:0000259" key="6">
    <source>
        <dbReference type="SMART" id="SM00732"/>
    </source>
</evidence>
<dbReference type="NCBIfam" id="TIGR00250">
    <property type="entry name" value="RNAse_H_YqgF"/>
    <property type="match status" value="1"/>
</dbReference>
<protein>
    <recommendedName>
        <fullName evidence="5">Putative pre-16S rRNA nuclease</fullName>
        <ecNumber evidence="5">3.1.-.-</ecNumber>
    </recommendedName>
</protein>
<name>A0A420XSH0_9ACTN</name>
<keyword evidence="3 5" id="KW-0540">Nuclease</keyword>
<dbReference type="GO" id="GO:0000967">
    <property type="term" value="P:rRNA 5'-end processing"/>
    <property type="evidence" value="ECO:0007669"/>
    <property type="project" value="UniProtKB-UniRule"/>
</dbReference>
<dbReference type="PANTHER" id="PTHR33317">
    <property type="entry name" value="POLYNUCLEOTIDYL TRANSFERASE, RIBONUCLEASE H-LIKE SUPERFAMILY PROTEIN"/>
    <property type="match status" value="1"/>
</dbReference>
<evidence type="ECO:0000256" key="2">
    <source>
        <dbReference type="ARBA" id="ARBA00022517"/>
    </source>
</evidence>
<dbReference type="EMBL" id="RBWV01000010">
    <property type="protein sequence ID" value="RKS77747.1"/>
    <property type="molecule type" value="Genomic_DNA"/>
</dbReference>
<evidence type="ECO:0000256" key="3">
    <source>
        <dbReference type="ARBA" id="ARBA00022722"/>
    </source>
</evidence>
<dbReference type="SUPFAM" id="SSF53098">
    <property type="entry name" value="Ribonuclease H-like"/>
    <property type="match status" value="1"/>
</dbReference>
<evidence type="ECO:0000313" key="7">
    <source>
        <dbReference type="EMBL" id="RKS77747.1"/>
    </source>
</evidence>
<gene>
    <name evidence="7" type="ORF">CLV35_1445</name>
</gene>
<dbReference type="GO" id="GO:0004518">
    <property type="term" value="F:nuclease activity"/>
    <property type="evidence" value="ECO:0007669"/>
    <property type="project" value="UniProtKB-KW"/>
</dbReference>
<dbReference type="FunCoup" id="A0A420XSH0">
    <property type="interactions" value="87"/>
</dbReference>
<dbReference type="InterPro" id="IPR006641">
    <property type="entry name" value="YqgF/RNaseH-like_dom"/>
</dbReference>
<comment type="function">
    <text evidence="5">Could be a nuclease involved in processing of the 5'-end of pre-16S rRNA.</text>
</comment>
<comment type="similarity">
    <text evidence="5">Belongs to the YqgF HJR family.</text>
</comment>
<dbReference type="SMART" id="SM00732">
    <property type="entry name" value="YqgFc"/>
    <property type="match status" value="1"/>
</dbReference>
<evidence type="ECO:0000313" key="8">
    <source>
        <dbReference type="Proteomes" id="UP000281955"/>
    </source>
</evidence>
<comment type="caution">
    <text evidence="7">The sequence shown here is derived from an EMBL/GenBank/DDBJ whole genome shotgun (WGS) entry which is preliminary data.</text>
</comment>
<dbReference type="PANTHER" id="PTHR33317:SF4">
    <property type="entry name" value="POLYNUCLEOTIDYL TRANSFERASE, RIBONUCLEASE H-LIKE SUPERFAMILY PROTEIN"/>
    <property type="match status" value="1"/>
</dbReference>
<dbReference type="RefSeq" id="WP_231121569.1">
    <property type="nucleotide sequence ID" value="NZ_RBWV01000010.1"/>
</dbReference>
<sequence length="149" mass="15281">MRLGVDVGSVRIGVAVSDPRGTVAVPLETVARASRRSGADLARLRELVQEYDAVEVVVGLPLSLSGAEGAAAEAARAFAVRLARAVAPVPLRMVDERLSTVAAHRGLRAAGVTERQGRGRVDASAAAFLLQAALDAGPAPAPDDPEVEA</sequence>
<dbReference type="EC" id="3.1.-.-" evidence="5"/>
<dbReference type="GO" id="GO:0005829">
    <property type="term" value="C:cytosol"/>
    <property type="evidence" value="ECO:0007669"/>
    <property type="project" value="TreeGrafter"/>
</dbReference>
<keyword evidence="1 5" id="KW-0963">Cytoplasm</keyword>